<dbReference type="Proteomes" id="UP000008312">
    <property type="component" value="Unassembled WGS sequence"/>
</dbReference>
<dbReference type="InParanoid" id="D8M515"/>
<dbReference type="AlphaFoldDB" id="D8M515"/>
<organism evidence="2">
    <name type="scientific">Blastocystis hominis</name>
    <dbReference type="NCBI Taxonomy" id="12968"/>
    <lineage>
        <taxon>Eukaryota</taxon>
        <taxon>Sar</taxon>
        <taxon>Stramenopiles</taxon>
        <taxon>Bigyra</taxon>
        <taxon>Opalozoa</taxon>
        <taxon>Opalinata</taxon>
        <taxon>Blastocystidae</taxon>
        <taxon>Blastocystis</taxon>
    </lineage>
</organism>
<evidence type="ECO:0000256" key="1">
    <source>
        <dbReference type="SAM" id="MobiDB-lite"/>
    </source>
</evidence>
<reference evidence="2" key="1">
    <citation type="submission" date="2010-02" db="EMBL/GenBank/DDBJ databases">
        <title>Sequencing and annotation of the Blastocystis hominis genome.</title>
        <authorList>
            <person name="Wincker P."/>
        </authorList>
    </citation>
    <scope>NUCLEOTIDE SEQUENCE</scope>
    <source>
        <strain evidence="2">Singapore isolate B</strain>
    </source>
</reference>
<feature type="compositionally biased region" description="Low complexity" evidence="1">
    <location>
        <begin position="1"/>
        <end position="22"/>
    </location>
</feature>
<proteinExistence type="predicted"/>
<protein>
    <submittedName>
        <fullName evidence="2">Uncharacterized protein</fullName>
    </submittedName>
</protein>
<name>D8M515_BLAHO</name>
<evidence type="ECO:0000313" key="3">
    <source>
        <dbReference type="Proteomes" id="UP000008312"/>
    </source>
</evidence>
<sequence>MGVDQSPSSNLSPNPSSVSSRSLRGEPATAHVEIKKVAIAMVAPSATSEEPKYISQCQAIIRKSQSMYKQGVHLISRPRNDYVENMKFVL</sequence>
<keyword evidence="3" id="KW-1185">Reference proteome</keyword>
<dbReference type="EMBL" id="FN668655">
    <property type="protein sequence ID" value="CBK23154.2"/>
    <property type="molecule type" value="Genomic_DNA"/>
</dbReference>
<gene>
    <name evidence="2" type="ORF">GSBLH_T00003074001</name>
</gene>
<dbReference type="RefSeq" id="XP_012897202.1">
    <property type="nucleotide sequence ID" value="XM_013041748.1"/>
</dbReference>
<dbReference type="GeneID" id="24920197"/>
<accession>D8M515</accession>
<feature type="region of interest" description="Disordered" evidence="1">
    <location>
        <begin position="1"/>
        <end position="27"/>
    </location>
</feature>
<evidence type="ECO:0000313" key="2">
    <source>
        <dbReference type="EMBL" id="CBK23154.2"/>
    </source>
</evidence>